<name>A0A381S1D9_9ZZZZ</name>
<proteinExistence type="predicted"/>
<gene>
    <name evidence="1" type="ORF">METZ01_LOCUS47827</name>
</gene>
<organism evidence="1">
    <name type="scientific">marine metagenome</name>
    <dbReference type="NCBI Taxonomy" id="408172"/>
    <lineage>
        <taxon>unclassified sequences</taxon>
        <taxon>metagenomes</taxon>
        <taxon>ecological metagenomes</taxon>
    </lineage>
</organism>
<dbReference type="EMBL" id="UINC01002282">
    <property type="protein sequence ID" value="SUZ94973.1"/>
    <property type="molecule type" value="Genomic_DNA"/>
</dbReference>
<protein>
    <submittedName>
        <fullName evidence="1">Uncharacterized protein</fullName>
    </submittedName>
</protein>
<reference evidence="1" key="1">
    <citation type="submission" date="2018-05" db="EMBL/GenBank/DDBJ databases">
        <authorList>
            <person name="Lanie J.A."/>
            <person name="Ng W.-L."/>
            <person name="Kazmierczak K.M."/>
            <person name="Andrzejewski T.M."/>
            <person name="Davidsen T.M."/>
            <person name="Wayne K.J."/>
            <person name="Tettelin H."/>
            <person name="Glass J.I."/>
            <person name="Rusch D."/>
            <person name="Podicherti R."/>
            <person name="Tsui H.-C.T."/>
            <person name="Winkler M.E."/>
        </authorList>
    </citation>
    <scope>NUCLEOTIDE SEQUENCE</scope>
</reference>
<feature type="non-terminal residue" evidence="1">
    <location>
        <position position="23"/>
    </location>
</feature>
<accession>A0A381S1D9</accession>
<dbReference type="AlphaFoldDB" id="A0A381S1D9"/>
<evidence type="ECO:0000313" key="1">
    <source>
        <dbReference type="EMBL" id="SUZ94973.1"/>
    </source>
</evidence>
<sequence length="23" mass="2842">MTYNKENNRTKQEASRVYVLFYS</sequence>